<feature type="region of interest" description="Disordered" evidence="1">
    <location>
        <begin position="1"/>
        <end position="60"/>
    </location>
</feature>
<evidence type="ECO:0000256" key="1">
    <source>
        <dbReference type="SAM" id="MobiDB-lite"/>
    </source>
</evidence>
<proteinExistence type="predicted"/>
<dbReference type="AlphaFoldDB" id="A0A084SVT5"/>
<accession>A0A084SVT5</accession>
<evidence type="ECO:0000313" key="2">
    <source>
        <dbReference type="EMBL" id="KFA92570.1"/>
    </source>
</evidence>
<gene>
    <name evidence="2" type="ORF">Q664_14445</name>
</gene>
<feature type="compositionally biased region" description="Polar residues" evidence="1">
    <location>
        <begin position="12"/>
        <end position="28"/>
    </location>
</feature>
<protein>
    <submittedName>
        <fullName evidence="2">Uncharacterized protein</fullName>
    </submittedName>
</protein>
<feature type="compositionally biased region" description="Polar residues" evidence="1">
    <location>
        <begin position="40"/>
        <end position="60"/>
    </location>
</feature>
<sequence>MMDGRDTPEPGGSNTHSTDAASIQSAHDTASCPRARWNVGNDSSSPRTRSGFRTSAQATK</sequence>
<organism evidence="2 3">
    <name type="scientific">Archangium violaceum Cb vi76</name>
    <dbReference type="NCBI Taxonomy" id="1406225"/>
    <lineage>
        <taxon>Bacteria</taxon>
        <taxon>Pseudomonadati</taxon>
        <taxon>Myxococcota</taxon>
        <taxon>Myxococcia</taxon>
        <taxon>Myxococcales</taxon>
        <taxon>Cystobacterineae</taxon>
        <taxon>Archangiaceae</taxon>
        <taxon>Archangium</taxon>
    </lineage>
</organism>
<dbReference type="EMBL" id="JPMI01000089">
    <property type="protein sequence ID" value="KFA92570.1"/>
    <property type="molecule type" value="Genomic_DNA"/>
</dbReference>
<reference evidence="2 3" key="1">
    <citation type="submission" date="2014-07" db="EMBL/GenBank/DDBJ databases">
        <title>Draft Genome Sequence of Gephyronic Acid Producer, Cystobacter violaceus Strain Cb vi76.</title>
        <authorList>
            <person name="Stevens D.C."/>
            <person name="Young J."/>
            <person name="Carmichael R."/>
            <person name="Tan J."/>
            <person name="Taylor R.E."/>
        </authorList>
    </citation>
    <scope>NUCLEOTIDE SEQUENCE [LARGE SCALE GENOMIC DNA]</scope>
    <source>
        <strain evidence="2 3">Cb vi76</strain>
    </source>
</reference>
<comment type="caution">
    <text evidence="2">The sequence shown here is derived from an EMBL/GenBank/DDBJ whole genome shotgun (WGS) entry which is preliminary data.</text>
</comment>
<name>A0A084SVT5_9BACT</name>
<evidence type="ECO:0000313" key="3">
    <source>
        <dbReference type="Proteomes" id="UP000028547"/>
    </source>
</evidence>
<dbReference type="RefSeq" id="WP_043394663.1">
    <property type="nucleotide sequence ID" value="NZ_JPMI01000089.1"/>
</dbReference>
<dbReference type="Proteomes" id="UP000028547">
    <property type="component" value="Unassembled WGS sequence"/>
</dbReference>